<comment type="caution">
    <text evidence="4">The sequence shown here is derived from an EMBL/GenBank/DDBJ whole genome shotgun (WGS) entry which is preliminary data.</text>
</comment>
<sequence>MGPLPEDDQYSPAVHHSEMINQIINPRFARKSLIRSYTRSFNGFAAYLSLEEAEKLSRLNGVLSVIPSKTLQLQTTRSWDFIRFPRRIDRQRAVESDVILGIFDSGIWPESESFQDKGFGPIPKKWKGECAGGLNFTCNKKFAIFINSVGV</sequence>
<dbReference type="EMBL" id="BKCJ010224985">
    <property type="protein sequence ID" value="GEY94454.1"/>
    <property type="molecule type" value="Genomic_DNA"/>
</dbReference>
<accession>A0A699HX42</accession>
<dbReference type="Gene3D" id="3.30.70.80">
    <property type="entry name" value="Peptidase S8 propeptide/proteinase inhibitor I9"/>
    <property type="match status" value="1"/>
</dbReference>
<dbReference type="SUPFAM" id="SSF52743">
    <property type="entry name" value="Subtilisin-like"/>
    <property type="match status" value="1"/>
</dbReference>
<keyword evidence="4" id="KW-0645">Protease</keyword>
<evidence type="ECO:0000259" key="3">
    <source>
        <dbReference type="Pfam" id="PF05922"/>
    </source>
</evidence>
<protein>
    <submittedName>
        <fullName evidence="4">Subtilisin-like protease SBT4.3</fullName>
    </submittedName>
</protein>
<dbReference type="InterPro" id="IPR037045">
    <property type="entry name" value="S8pro/Inhibitor_I9_sf"/>
</dbReference>
<dbReference type="Gene3D" id="3.40.50.200">
    <property type="entry name" value="Peptidase S8/S53 domain"/>
    <property type="match status" value="1"/>
</dbReference>
<dbReference type="GO" id="GO:0006508">
    <property type="term" value="P:proteolysis"/>
    <property type="evidence" value="ECO:0007669"/>
    <property type="project" value="UniProtKB-KW"/>
</dbReference>
<proteinExistence type="inferred from homology"/>
<organism evidence="4">
    <name type="scientific">Tanacetum cinerariifolium</name>
    <name type="common">Dalmatian daisy</name>
    <name type="synonym">Chrysanthemum cinerariifolium</name>
    <dbReference type="NCBI Taxonomy" id="118510"/>
    <lineage>
        <taxon>Eukaryota</taxon>
        <taxon>Viridiplantae</taxon>
        <taxon>Streptophyta</taxon>
        <taxon>Embryophyta</taxon>
        <taxon>Tracheophyta</taxon>
        <taxon>Spermatophyta</taxon>
        <taxon>Magnoliopsida</taxon>
        <taxon>eudicotyledons</taxon>
        <taxon>Gunneridae</taxon>
        <taxon>Pentapetalae</taxon>
        <taxon>asterids</taxon>
        <taxon>campanulids</taxon>
        <taxon>Asterales</taxon>
        <taxon>Asteraceae</taxon>
        <taxon>Asteroideae</taxon>
        <taxon>Anthemideae</taxon>
        <taxon>Anthemidinae</taxon>
        <taxon>Tanacetum</taxon>
    </lineage>
</organism>
<evidence type="ECO:0000256" key="1">
    <source>
        <dbReference type="ARBA" id="ARBA00011073"/>
    </source>
</evidence>
<dbReference type="InterPro" id="IPR045051">
    <property type="entry name" value="SBT"/>
</dbReference>
<dbReference type="GO" id="GO:0004252">
    <property type="term" value="F:serine-type endopeptidase activity"/>
    <property type="evidence" value="ECO:0007669"/>
    <property type="project" value="InterPro"/>
</dbReference>
<evidence type="ECO:0000256" key="2">
    <source>
        <dbReference type="ARBA" id="ARBA00022729"/>
    </source>
</evidence>
<dbReference type="InterPro" id="IPR010259">
    <property type="entry name" value="S8pro/Inhibitor_I9"/>
</dbReference>
<dbReference type="PANTHER" id="PTHR10795">
    <property type="entry name" value="PROPROTEIN CONVERTASE SUBTILISIN/KEXIN"/>
    <property type="match status" value="1"/>
</dbReference>
<reference evidence="4" key="1">
    <citation type="journal article" date="2019" name="Sci. Rep.">
        <title>Draft genome of Tanacetum cinerariifolium, the natural source of mosquito coil.</title>
        <authorList>
            <person name="Yamashiro T."/>
            <person name="Shiraishi A."/>
            <person name="Satake H."/>
            <person name="Nakayama K."/>
        </authorList>
    </citation>
    <scope>NUCLEOTIDE SEQUENCE</scope>
</reference>
<dbReference type="Pfam" id="PF05922">
    <property type="entry name" value="Inhibitor_I9"/>
    <property type="match status" value="1"/>
</dbReference>
<dbReference type="InterPro" id="IPR036852">
    <property type="entry name" value="Peptidase_S8/S53_dom_sf"/>
</dbReference>
<name>A0A699HX42_TANCI</name>
<evidence type="ECO:0000313" key="4">
    <source>
        <dbReference type="EMBL" id="GEY94454.1"/>
    </source>
</evidence>
<keyword evidence="4" id="KW-0378">Hydrolase</keyword>
<comment type="similarity">
    <text evidence="1">Belongs to the peptidase S8 family.</text>
</comment>
<feature type="domain" description="Inhibitor I9" evidence="3">
    <location>
        <begin position="7"/>
        <end position="74"/>
    </location>
</feature>
<gene>
    <name evidence="4" type="ORF">Tci_466428</name>
</gene>
<dbReference type="AlphaFoldDB" id="A0A699HX42"/>
<keyword evidence="2" id="KW-0732">Signal</keyword>